<evidence type="ECO:0000313" key="2">
    <source>
        <dbReference type="EMBL" id="KAF4651036.1"/>
    </source>
</evidence>
<comment type="caution">
    <text evidence="3">The sequence shown here is derived from an EMBL/GenBank/DDBJ whole genome shotgun (WGS) entry which is preliminary data.</text>
</comment>
<sequence>MPLHKPNHKRFTIMGPAPPIPESSDEEDEPPTASELIEATEQLKFMALESTDRDERRITCELLRSALLDMIGSGDIKGTVDLSRLLADDEDDSLGKLEAMDAYRIETYAELLCMRYDLGKPLIKVHPDNVRVEGGILMTIDFSEHPHFKKAAPSVRFGSVALAASGYRAARSLTTYVGGASFS</sequence>
<proteinExistence type="predicted"/>
<evidence type="ECO:0000313" key="4">
    <source>
        <dbReference type="Proteomes" id="UP000570595"/>
    </source>
</evidence>
<dbReference type="Proteomes" id="UP000570595">
    <property type="component" value="Unassembled WGS sequence"/>
</dbReference>
<evidence type="ECO:0000256" key="1">
    <source>
        <dbReference type="SAM" id="MobiDB-lite"/>
    </source>
</evidence>
<protein>
    <submittedName>
        <fullName evidence="3">Uncharacterized protein</fullName>
    </submittedName>
</protein>
<dbReference type="EMBL" id="JABANN010000933">
    <property type="protein sequence ID" value="KAF4652294.1"/>
    <property type="molecule type" value="Genomic_DNA"/>
</dbReference>
<feature type="region of interest" description="Disordered" evidence="1">
    <location>
        <begin position="1"/>
        <end position="33"/>
    </location>
</feature>
<accession>A0A7J6KZG8</accession>
<dbReference type="EMBL" id="JABAHT010000922">
    <property type="protein sequence ID" value="KAF4651036.1"/>
    <property type="molecule type" value="Genomic_DNA"/>
</dbReference>
<dbReference type="OrthoDB" id="441835at2759"/>
<dbReference type="AlphaFoldDB" id="A0A7J6KZG8"/>
<gene>
    <name evidence="3" type="ORF">FOL46_009807</name>
    <name evidence="2" type="ORF">FOZ61_010850</name>
</gene>
<dbReference type="Proteomes" id="UP000572268">
    <property type="component" value="Unassembled WGS sequence"/>
</dbReference>
<name>A0A7J6KZG8_PEROL</name>
<evidence type="ECO:0000313" key="3">
    <source>
        <dbReference type="EMBL" id="KAF4652294.1"/>
    </source>
</evidence>
<organism evidence="3 5">
    <name type="scientific">Perkinsus olseni</name>
    <name type="common">Perkinsus atlanticus</name>
    <dbReference type="NCBI Taxonomy" id="32597"/>
    <lineage>
        <taxon>Eukaryota</taxon>
        <taxon>Sar</taxon>
        <taxon>Alveolata</taxon>
        <taxon>Perkinsozoa</taxon>
        <taxon>Perkinsea</taxon>
        <taxon>Perkinsida</taxon>
        <taxon>Perkinsidae</taxon>
        <taxon>Perkinsus</taxon>
    </lineage>
</organism>
<evidence type="ECO:0000313" key="5">
    <source>
        <dbReference type="Proteomes" id="UP000572268"/>
    </source>
</evidence>
<feature type="compositionally biased region" description="Basic residues" evidence="1">
    <location>
        <begin position="1"/>
        <end position="11"/>
    </location>
</feature>
<reference evidence="4 5" key="1">
    <citation type="submission" date="2020-04" db="EMBL/GenBank/DDBJ databases">
        <title>Perkinsus olseni comparative genomics.</title>
        <authorList>
            <person name="Bogema D.R."/>
        </authorList>
    </citation>
    <scope>NUCLEOTIDE SEQUENCE [LARGE SCALE GENOMIC DNA]</scope>
    <source>
        <strain evidence="2">ATCC PRA-179</strain>
        <strain evidence="3">ATCC PRA-31</strain>
    </source>
</reference>